<dbReference type="EMBL" id="BPQB01000041">
    <property type="protein sequence ID" value="GJE94532.1"/>
    <property type="molecule type" value="Genomic_DNA"/>
</dbReference>
<comment type="caution">
    <text evidence="1">The sequence shown here is derived from an EMBL/GenBank/DDBJ whole genome shotgun (WGS) entry which is preliminary data.</text>
</comment>
<reference evidence="1 2" key="1">
    <citation type="submission" date="2021-08" db="EMBL/GenBank/DDBJ databases">
        <title>Draft Genome Sequence of Phanerochaete sordida strain YK-624.</title>
        <authorList>
            <person name="Mori T."/>
            <person name="Dohra H."/>
            <person name="Suzuki T."/>
            <person name="Kawagishi H."/>
            <person name="Hirai H."/>
        </authorList>
    </citation>
    <scope>NUCLEOTIDE SEQUENCE [LARGE SCALE GENOMIC DNA]</scope>
    <source>
        <strain evidence="1 2">YK-624</strain>
    </source>
</reference>
<accession>A0A9P3GGJ9</accession>
<keyword evidence="2" id="KW-1185">Reference proteome</keyword>
<proteinExistence type="predicted"/>
<dbReference type="Proteomes" id="UP000703269">
    <property type="component" value="Unassembled WGS sequence"/>
</dbReference>
<protein>
    <submittedName>
        <fullName evidence="1">Uncharacterized protein</fullName>
    </submittedName>
</protein>
<evidence type="ECO:0000313" key="2">
    <source>
        <dbReference type="Proteomes" id="UP000703269"/>
    </source>
</evidence>
<organism evidence="1 2">
    <name type="scientific">Phanerochaete sordida</name>
    <dbReference type="NCBI Taxonomy" id="48140"/>
    <lineage>
        <taxon>Eukaryota</taxon>
        <taxon>Fungi</taxon>
        <taxon>Dikarya</taxon>
        <taxon>Basidiomycota</taxon>
        <taxon>Agaricomycotina</taxon>
        <taxon>Agaricomycetes</taxon>
        <taxon>Polyporales</taxon>
        <taxon>Phanerochaetaceae</taxon>
        <taxon>Phanerochaete</taxon>
    </lineage>
</organism>
<dbReference type="AlphaFoldDB" id="A0A9P3GGJ9"/>
<evidence type="ECO:0000313" key="1">
    <source>
        <dbReference type="EMBL" id="GJE94532.1"/>
    </source>
</evidence>
<name>A0A9P3GGJ9_9APHY</name>
<gene>
    <name evidence="1" type="ORF">PsYK624_107020</name>
</gene>
<sequence length="102" mass="11708">MELYISSTTQITNANSGEEANLQSKISAILNWFSVGVYVAHQRARRDRAIQPGAEFSEFSTTSRQLHSQLHFVQLANMSLKSYRRIMGRPPFMFYDLCTDMI</sequence>